<name>A0A4R1N372_9RHOB</name>
<evidence type="ECO:0008006" key="4">
    <source>
        <dbReference type="Google" id="ProtNLM"/>
    </source>
</evidence>
<feature type="chain" id="PRO_5020206294" description="Chitosanase (Glycosyl hydrolase group 75)" evidence="1">
    <location>
        <begin position="21"/>
        <end position="251"/>
    </location>
</feature>
<protein>
    <recommendedName>
        <fullName evidence="4">Chitosanase (Glycosyl hydrolase group 75)</fullName>
    </recommendedName>
</protein>
<gene>
    <name evidence="2" type="ORF">BXY66_2447</name>
</gene>
<feature type="signal peptide" evidence="1">
    <location>
        <begin position="1"/>
        <end position="20"/>
    </location>
</feature>
<sequence>MRFWLLLTMLTVNVPSPTLANEDRFWIIWERIKYIGQHCPNGAACLVDKTYASRPLDTDNTAFIYRLFGVSEGRNHASHLLGEHPNAPQICPDNQVPLALGFEPEALPRSEKVEALRGVQALHVDLNGLKAPPGFGDNFGQVLHAKFVKRLEAGGVRVVDKDTLSRLPGQPVLNLYFSFTNSNGDCDYAYSVFAALNQDVLLARDLRIKIPAGVWSFSTGSAARDHSGNEEDAILRVASAFLRDHRKVNGR</sequence>
<evidence type="ECO:0000313" key="3">
    <source>
        <dbReference type="Proteomes" id="UP000295673"/>
    </source>
</evidence>
<dbReference type="EMBL" id="SMGR01000002">
    <property type="protein sequence ID" value="TCL01138.1"/>
    <property type="molecule type" value="Genomic_DNA"/>
</dbReference>
<dbReference type="AlphaFoldDB" id="A0A4R1N372"/>
<accession>A0A4R1N372</accession>
<keyword evidence="1" id="KW-0732">Signal</keyword>
<proteinExistence type="predicted"/>
<reference evidence="2 3" key="1">
    <citation type="submission" date="2019-03" db="EMBL/GenBank/DDBJ databases">
        <title>Genomic Encyclopedia of Archaeal and Bacterial Type Strains, Phase II (KMG-II): from individual species to whole genera.</title>
        <authorList>
            <person name="Goeker M."/>
        </authorList>
    </citation>
    <scope>NUCLEOTIDE SEQUENCE [LARGE SCALE GENOMIC DNA]</scope>
    <source>
        <strain evidence="2 3">DSM 26433</strain>
    </source>
</reference>
<dbReference type="Proteomes" id="UP000295673">
    <property type="component" value="Unassembled WGS sequence"/>
</dbReference>
<keyword evidence="3" id="KW-1185">Reference proteome</keyword>
<organism evidence="2 3">
    <name type="scientific">Shimia isoporae</name>
    <dbReference type="NCBI Taxonomy" id="647720"/>
    <lineage>
        <taxon>Bacteria</taxon>
        <taxon>Pseudomonadati</taxon>
        <taxon>Pseudomonadota</taxon>
        <taxon>Alphaproteobacteria</taxon>
        <taxon>Rhodobacterales</taxon>
        <taxon>Roseobacteraceae</taxon>
    </lineage>
</organism>
<comment type="caution">
    <text evidence="2">The sequence shown here is derived from an EMBL/GenBank/DDBJ whole genome shotgun (WGS) entry which is preliminary data.</text>
</comment>
<dbReference type="OrthoDB" id="7869410at2"/>
<evidence type="ECO:0000313" key="2">
    <source>
        <dbReference type="EMBL" id="TCL01138.1"/>
    </source>
</evidence>
<evidence type="ECO:0000256" key="1">
    <source>
        <dbReference type="SAM" id="SignalP"/>
    </source>
</evidence>
<dbReference type="RefSeq" id="WP_132860482.1">
    <property type="nucleotide sequence ID" value="NZ_SMGR01000002.1"/>
</dbReference>